<name>A0A4P2QV99_SORCE</name>
<accession>A0A4P2QV99</accession>
<dbReference type="NCBIfam" id="TIGR01643">
    <property type="entry name" value="YD_repeat_2x"/>
    <property type="match status" value="9"/>
</dbReference>
<dbReference type="NCBIfam" id="TIGR03696">
    <property type="entry name" value="Rhs_assc_core"/>
    <property type="match status" value="1"/>
</dbReference>
<protein>
    <recommendedName>
        <fullName evidence="3">Teneurin-like YD-shell domain-containing protein</fullName>
    </recommendedName>
</protein>
<dbReference type="SUPFAM" id="SSF101898">
    <property type="entry name" value="NHL repeat"/>
    <property type="match status" value="1"/>
</dbReference>
<evidence type="ECO:0000313" key="5">
    <source>
        <dbReference type="Proteomes" id="UP000295497"/>
    </source>
</evidence>
<sequence>MWERSYSAAMADRDAGLGHGWGHTLGWEIEVRSRRVVVWTGLGTAVELPMPAEGEAVLGKWGYGLRREAHGWIVDASDGLTRRFSRIEDGGRRARLTAVEDRNGNRIALAYDEKDGRLVEVIDSAGRRLRLRYRTSGESSERRVTTTIEAQLDPERGDWLALGTLTRDGRGDLVAATDADGHAWRYAYAEEHLLAEDTDRNGLTWHFVFDGQRRGIEAWGDYPGMADPSLAGEPPEVLHDGETRWKGIHHCKVDYWDIGFTEVVDFSQTRRFHGNEHGTLDKQVIGGAVVTATYREDGWMTSRTNERGGVEVFERNARGSVVRYTDPLGHVTMIERDANDLPVEIVDARGGVHRFARDARGSVTLYVDPTGAATSRRYDARGLVTEEISPNGDRTRFAYDAHGNCVEVTLGSGAAWRFRYDRLGRCVAEIDPFGAETRYRWSARSDLLAAIDPTGAETRYACDGEQHVIEIVDANGGVTSLVWGGYHKLCLRRDANGHEVRLGYNPEGELVEVRNEHGEVHTLRRDGSGKVREEVTFDGRAIRYGYDAAGDLVMRVHGERDRVRFAYDLSGRVIEREYWDGMAERLELDELGALVGVTWSGGEIRLDRDAAGRVVRERQVVDGVEHRVESAYDREGERVLRTTSLGHTEAVERGLFGARRRTVLDGLVVVEHASDALGREVARALPGGGRIESAYDRMGRIERRRAVSLPREVRVEPGEPAWVGPRPESVTVDMAYRYDPVGELVASWDHWRGSTSYRYDPVGQLLARAPEQARAEVFRYDPAGNGYEGGSDAPTRAYGPGSQLVRKGRTQYRWDAEGRLAERWVEDPATGARRAWKYEWNVAGLLESVTTPEGERVELRYDPFGRRVEKRVGKAPASFLHAFRPRWVTRFVWDGDVLVHEITRRAGARGEPVEEVKTYCFEDDGFAPVAHRDDGGWFHYVNDPIGTPERLVDDRGEVACELRREAWGRTEMAPGARTTTAIRFPGQYEDPETGLCYNRFRYYDPDAGRFISPDPLGLAGETKTYAYAPNTLLWLDPYGLVFARQYSLEEVRAMLAASEGRPSPLTGAPGHPGSEHVQVPAPTLRQRSCGGKTKTSFNSSTTQARAVHSALNSPQGQASLAQLDSDPSLVRAPPIRAALPWPVTLSQSVNGGRPTRIQSSSATVIADRLPGPGEQLHIQTAFGSP</sequence>
<feature type="region of interest" description="Disordered" evidence="2">
    <location>
        <begin position="1083"/>
        <end position="1122"/>
    </location>
</feature>
<dbReference type="Proteomes" id="UP000295497">
    <property type="component" value="Chromosome"/>
</dbReference>
<evidence type="ECO:0000313" key="4">
    <source>
        <dbReference type="EMBL" id="AUX34339.1"/>
    </source>
</evidence>
<feature type="compositionally biased region" description="Polar residues" evidence="2">
    <location>
        <begin position="1093"/>
        <end position="1122"/>
    </location>
</feature>
<dbReference type="Pfam" id="PF25023">
    <property type="entry name" value="TEN_YD-shell"/>
    <property type="match status" value="1"/>
</dbReference>
<dbReference type="InterPro" id="IPR022385">
    <property type="entry name" value="Rhs_assc_core"/>
</dbReference>
<feature type="region of interest" description="Disordered" evidence="2">
    <location>
        <begin position="1059"/>
        <end position="1078"/>
    </location>
</feature>
<dbReference type="InterPro" id="IPR031325">
    <property type="entry name" value="RHS_repeat"/>
</dbReference>
<organism evidence="4 5">
    <name type="scientific">Sorangium cellulosum</name>
    <name type="common">Polyangium cellulosum</name>
    <dbReference type="NCBI Taxonomy" id="56"/>
    <lineage>
        <taxon>Bacteria</taxon>
        <taxon>Pseudomonadati</taxon>
        <taxon>Myxococcota</taxon>
        <taxon>Polyangia</taxon>
        <taxon>Polyangiales</taxon>
        <taxon>Polyangiaceae</taxon>
        <taxon>Sorangium</taxon>
    </lineage>
</organism>
<proteinExistence type="predicted"/>
<evidence type="ECO:0000256" key="1">
    <source>
        <dbReference type="ARBA" id="ARBA00022737"/>
    </source>
</evidence>
<dbReference type="PANTHER" id="PTHR32305">
    <property type="match status" value="1"/>
</dbReference>
<dbReference type="InterPro" id="IPR006530">
    <property type="entry name" value="YD"/>
</dbReference>
<gene>
    <name evidence="4" type="ORF">SOCE836_065110</name>
</gene>
<dbReference type="EMBL" id="CP012672">
    <property type="protein sequence ID" value="AUX34339.1"/>
    <property type="molecule type" value="Genomic_DNA"/>
</dbReference>
<dbReference type="InterPro" id="IPR050708">
    <property type="entry name" value="T6SS_VgrG/RHS"/>
</dbReference>
<dbReference type="Pfam" id="PF05593">
    <property type="entry name" value="RHS_repeat"/>
    <property type="match status" value="1"/>
</dbReference>
<dbReference type="Gene3D" id="2.180.10.10">
    <property type="entry name" value="RHS repeat-associated core"/>
    <property type="match status" value="3"/>
</dbReference>
<dbReference type="PRINTS" id="PR00394">
    <property type="entry name" value="RHSPROTEIN"/>
</dbReference>
<dbReference type="InterPro" id="IPR056823">
    <property type="entry name" value="TEN-like_YD-shell"/>
</dbReference>
<feature type="domain" description="Teneurin-like YD-shell" evidence="3">
    <location>
        <begin position="752"/>
        <end position="1014"/>
    </location>
</feature>
<evidence type="ECO:0000256" key="2">
    <source>
        <dbReference type="SAM" id="MobiDB-lite"/>
    </source>
</evidence>
<reference evidence="4 5" key="1">
    <citation type="submission" date="2015-09" db="EMBL/GenBank/DDBJ databases">
        <title>Sorangium comparison.</title>
        <authorList>
            <person name="Zaburannyi N."/>
            <person name="Bunk B."/>
            <person name="Overmann J."/>
            <person name="Mueller R."/>
        </authorList>
    </citation>
    <scope>NUCLEOTIDE SEQUENCE [LARGE SCALE GENOMIC DNA]</scope>
    <source>
        <strain evidence="4 5">So ce836</strain>
    </source>
</reference>
<dbReference type="PANTHER" id="PTHR32305:SF15">
    <property type="entry name" value="PROTEIN RHSA-RELATED"/>
    <property type="match status" value="1"/>
</dbReference>
<evidence type="ECO:0000259" key="3">
    <source>
        <dbReference type="Pfam" id="PF25023"/>
    </source>
</evidence>
<keyword evidence="1" id="KW-0677">Repeat</keyword>
<dbReference type="AlphaFoldDB" id="A0A4P2QV99"/>